<dbReference type="InterPro" id="IPR014937">
    <property type="entry name" value="DUF1810"/>
</dbReference>
<gene>
    <name evidence="1" type="ORF">LHA26_07995</name>
</gene>
<proteinExistence type="predicted"/>
<keyword evidence="2" id="KW-1185">Reference proteome</keyword>
<organism evidence="1 2">
    <name type="scientific">Sphingomonas morindae</name>
    <dbReference type="NCBI Taxonomy" id="1541170"/>
    <lineage>
        <taxon>Bacteria</taxon>
        <taxon>Pseudomonadati</taxon>
        <taxon>Pseudomonadota</taxon>
        <taxon>Alphaproteobacteria</taxon>
        <taxon>Sphingomonadales</taxon>
        <taxon>Sphingomonadaceae</taxon>
        <taxon>Sphingomonas</taxon>
    </lineage>
</organism>
<dbReference type="Proteomes" id="UP001056937">
    <property type="component" value="Chromosome 1"/>
</dbReference>
<protein>
    <submittedName>
        <fullName evidence="1">DUF1810 domain-containing protein</fullName>
    </submittedName>
</protein>
<accession>A0ABY4XBV5</accession>
<dbReference type="EMBL" id="CP084930">
    <property type="protein sequence ID" value="USI74378.1"/>
    <property type="molecule type" value="Genomic_DNA"/>
</dbReference>
<dbReference type="RefSeq" id="WP_252168181.1">
    <property type="nucleotide sequence ID" value="NZ_CP084930.1"/>
</dbReference>
<name>A0ABY4XBV5_9SPHN</name>
<evidence type="ECO:0000313" key="2">
    <source>
        <dbReference type="Proteomes" id="UP001056937"/>
    </source>
</evidence>
<dbReference type="Gene3D" id="1.25.40.380">
    <property type="entry name" value="Protein of unknown function DUF1810"/>
    <property type="match status" value="1"/>
</dbReference>
<dbReference type="InterPro" id="IPR036287">
    <property type="entry name" value="Rv1873-like_sf"/>
</dbReference>
<reference evidence="1" key="1">
    <citation type="journal article" date="2022" name="Toxins">
        <title>Genomic Analysis of Sphingopyxis sp. USTB-05 for Biodegrading Cyanobacterial Hepatotoxins.</title>
        <authorList>
            <person name="Liu C."/>
            <person name="Xu Q."/>
            <person name="Zhao Z."/>
            <person name="Zhang H."/>
            <person name="Liu X."/>
            <person name="Yin C."/>
            <person name="Liu Y."/>
            <person name="Yan H."/>
        </authorList>
    </citation>
    <scope>NUCLEOTIDE SEQUENCE</scope>
    <source>
        <strain evidence="1">NBD5</strain>
    </source>
</reference>
<sequence>MSLDRFHAAQAGSHARALEELRAGRKTSHWMWYIFPQIAGLGQSDMARRYAIADLAEARAYLADPVLGARLHACLAALASLPVADAEAVFGGIDAIKLRSSLTLFEAAGGGAEFTAALERWFGGARDQATLDRI</sequence>
<dbReference type="PIRSF" id="PIRSF008546">
    <property type="entry name" value="UCP008546"/>
    <property type="match status" value="1"/>
</dbReference>
<dbReference type="SUPFAM" id="SSF140736">
    <property type="entry name" value="Rv1873-like"/>
    <property type="match status" value="1"/>
</dbReference>
<dbReference type="Pfam" id="PF08837">
    <property type="entry name" value="DUF1810"/>
    <property type="match status" value="1"/>
</dbReference>
<evidence type="ECO:0000313" key="1">
    <source>
        <dbReference type="EMBL" id="USI74378.1"/>
    </source>
</evidence>